<dbReference type="CDD" id="cd06171">
    <property type="entry name" value="Sigma70_r4"/>
    <property type="match status" value="1"/>
</dbReference>
<dbReference type="RefSeq" id="WP_166278946.1">
    <property type="nucleotide sequence ID" value="NZ_JAANNP010000001.1"/>
</dbReference>
<evidence type="ECO:0000256" key="3">
    <source>
        <dbReference type="ARBA" id="ARBA00023125"/>
    </source>
</evidence>
<dbReference type="SUPFAM" id="SSF88946">
    <property type="entry name" value="Sigma2 domain of RNA polymerase sigma factors"/>
    <property type="match status" value="1"/>
</dbReference>
<dbReference type="Proteomes" id="UP000800981">
    <property type="component" value="Unassembled WGS sequence"/>
</dbReference>
<dbReference type="Pfam" id="PF04539">
    <property type="entry name" value="Sigma70_r3"/>
    <property type="match status" value="1"/>
</dbReference>
<dbReference type="InterPro" id="IPR009042">
    <property type="entry name" value="RNA_pol_sigma70_r1_2"/>
</dbReference>
<keyword evidence="4 5" id="KW-0804">Transcription</keyword>
<feature type="compositionally biased region" description="Low complexity" evidence="7">
    <location>
        <begin position="39"/>
        <end position="50"/>
    </location>
</feature>
<dbReference type="PANTHER" id="PTHR30603:SF59">
    <property type="entry name" value="RNA POLYMERASE PRINCIPAL SIGMA FACTOR HRDA"/>
    <property type="match status" value="1"/>
</dbReference>
<evidence type="ECO:0000256" key="4">
    <source>
        <dbReference type="ARBA" id="ARBA00023163"/>
    </source>
</evidence>
<dbReference type="NCBIfam" id="TIGR02937">
    <property type="entry name" value="sigma70-ECF"/>
    <property type="match status" value="1"/>
</dbReference>
<keyword evidence="11" id="KW-1185">Reference proteome</keyword>
<keyword evidence="1 5" id="KW-0805">Transcription regulation</keyword>
<dbReference type="InterPro" id="IPR036388">
    <property type="entry name" value="WH-like_DNA-bd_sf"/>
</dbReference>
<dbReference type="Pfam" id="PF00140">
    <property type="entry name" value="Sigma70_r1_2"/>
    <property type="match status" value="1"/>
</dbReference>
<dbReference type="InterPro" id="IPR000943">
    <property type="entry name" value="RNA_pol_sigma70"/>
</dbReference>
<evidence type="ECO:0000256" key="2">
    <source>
        <dbReference type="ARBA" id="ARBA00023082"/>
    </source>
</evidence>
<dbReference type="InterPro" id="IPR013324">
    <property type="entry name" value="RNA_pol_sigma_r3/r4-like"/>
</dbReference>
<keyword evidence="2 5" id="KW-0731">Sigma factor</keyword>
<comment type="function">
    <text evidence="5">Sigma factors are initiation factors that promote the attachment of RNA polymerase to specific initiation sites and are then released.</text>
</comment>
<dbReference type="InterPro" id="IPR013325">
    <property type="entry name" value="RNA_pol_sigma_r2"/>
</dbReference>
<dbReference type="PROSITE" id="PS00716">
    <property type="entry name" value="SIGMA70_2"/>
    <property type="match status" value="1"/>
</dbReference>
<keyword evidence="6" id="KW-0175">Coiled coil</keyword>
<evidence type="ECO:0000259" key="9">
    <source>
        <dbReference type="PROSITE" id="PS00716"/>
    </source>
</evidence>
<dbReference type="SUPFAM" id="SSF88659">
    <property type="entry name" value="Sigma3 and sigma4 domains of RNA polymerase sigma factors"/>
    <property type="match status" value="2"/>
</dbReference>
<feature type="region of interest" description="Disordered" evidence="7">
    <location>
        <begin position="1"/>
        <end position="20"/>
    </location>
</feature>
<proteinExistence type="inferred from homology"/>
<evidence type="ECO:0000256" key="1">
    <source>
        <dbReference type="ARBA" id="ARBA00023015"/>
    </source>
</evidence>
<feature type="region of interest" description="Disordered" evidence="7">
    <location>
        <begin position="32"/>
        <end position="73"/>
    </location>
</feature>
<dbReference type="Pfam" id="PF04545">
    <property type="entry name" value="Sigma70_r4"/>
    <property type="match status" value="1"/>
</dbReference>
<evidence type="ECO:0000259" key="8">
    <source>
        <dbReference type="PROSITE" id="PS00715"/>
    </source>
</evidence>
<feature type="coiled-coil region" evidence="6">
    <location>
        <begin position="77"/>
        <end position="104"/>
    </location>
</feature>
<sequence length="413" mass="44893">MTVRRDDARGAGTFRSARPNAPVLEVVPDLVAPRRPADDMPSSAAASAAPGSLEPLEALDPGPGAEPGLEPGLEPAAADLAAAAEAAVDVVEELEDTVPALDEEAPGVGADLVRVYLREIGRVPLLTAEQEVSLARSVEAGLFAAERLETGDDDPELRHDAQLRHDLGVLAREGRRAKEHLVAANLRLVVSVAKRYAGRGLPLLDLVQEGNLGLIRAVEKFDYTRGYKFSTYASWWIRQAVSRALADQGRTIRVPVHMAESINRVLRSQRSLLQELGREPTPDEVAERAQLPVVRVVEALRVAVEPVSLHLAVGEDGGSELGDLIEDVEAVTPVDSVCSSLLHDHLDAVLSCLGERERQVVRLRYGLDDGEVHTLEEVGQRFGVTRERVRQIEAKTLAKLRQPTFAQQLRDYL</sequence>
<dbReference type="InterPro" id="IPR007624">
    <property type="entry name" value="RNA_pol_sigma70_r3"/>
</dbReference>
<dbReference type="PRINTS" id="PR00046">
    <property type="entry name" value="SIGMA70FCT"/>
</dbReference>
<name>A0ABX0GR45_9ACTN</name>
<feature type="compositionally biased region" description="Low complexity" evidence="7">
    <location>
        <begin position="58"/>
        <end position="73"/>
    </location>
</feature>
<organism evidence="10 11">
    <name type="scientific">Motilibacter deserti</name>
    <dbReference type="NCBI Taxonomy" id="2714956"/>
    <lineage>
        <taxon>Bacteria</taxon>
        <taxon>Bacillati</taxon>
        <taxon>Actinomycetota</taxon>
        <taxon>Actinomycetes</taxon>
        <taxon>Motilibacterales</taxon>
        <taxon>Motilibacteraceae</taxon>
        <taxon>Motilibacter</taxon>
    </lineage>
</organism>
<dbReference type="InterPro" id="IPR014284">
    <property type="entry name" value="RNA_pol_sigma-70_dom"/>
</dbReference>
<comment type="caution">
    <text evidence="10">The sequence shown here is derived from an EMBL/GenBank/DDBJ whole genome shotgun (WGS) entry which is preliminary data.</text>
</comment>
<dbReference type="InterPro" id="IPR050239">
    <property type="entry name" value="Sigma-70_RNA_pol_init_factors"/>
</dbReference>
<dbReference type="EMBL" id="JAANNP010000001">
    <property type="protein sequence ID" value="NHC12591.1"/>
    <property type="molecule type" value="Genomic_DNA"/>
</dbReference>
<dbReference type="Pfam" id="PF04542">
    <property type="entry name" value="Sigma70_r2"/>
    <property type="match status" value="1"/>
</dbReference>
<evidence type="ECO:0000313" key="10">
    <source>
        <dbReference type="EMBL" id="NHC12591.1"/>
    </source>
</evidence>
<reference evidence="10 11" key="1">
    <citation type="submission" date="2020-03" db="EMBL/GenBank/DDBJ databases">
        <title>Two novel Motilibacter sp.</title>
        <authorList>
            <person name="Liu S."/>
        </authorList>
    </citation>
    <scope>NUCLEOTIDE SEQUENCE [LARGE SCALE GENOMIC DNA]</scope>
    <source>
        <strain evidence="10 11">E257</strain>
    </source>
</reference>
<feature type="domain" description="RNA polymerase sigma-70" evidence="9">
    <location>
        <begin position="374"/>
        <end position="400"/>
    </location>
</feature>
<evidence type="ECO:0000256" key="7">
    <source>
        <dbReference type="SAM" id="MobiDB-lite"/>
    </source>
</evidence>
<dbReference type="Gene3D" id="1.10.10.10">
    <property type="entry name" value="Winged helix-like DNA-binding domain superfamily/Winged helix DNA-binding domain"/>
    <property type="match status" value="2"/>
</dbReference>
<dbReference type="InterPro" id="IPR007627">
    <property type="entry name" value="RNA_pol_sigma70_r2"/>
</dbReference>
<gene>
    <name evidence="10" type="ORF">G9H71_02195</name>
</gene>
<evidence type="ECO:0000256" key="5">
    <source>
        <dbReference type="RuleBase" id="RU362124"/>
    </source>
</evidence>
<comment type="similarity">
    <text evidence="5">Belongs to the sigma-70 factor family.</text>
</comment>
<feature type="domain" description="RNA polymerase sigma-70" evidence="8">
    <location>
        <begin position="205"/>
        <end position="218"/>
    </location>
</feature>
<dbReference type="PROSITE" id="PS00715">
    <property type="entry name" value="SIGMA70_1"/>
    <property type="match status" value="1"/>
</dbReference>
<dbReference type="Gene3D" id="1.10.601.10">
    <property type="entry name" value="RNA Polymerase Primary Sigma Factor"/>
    <property type="match status" value="2"/>
</dbReference>
<keyword evidence="3 5" id="KW-0238">DNA-binding</keyword>
<evidence type="ECO:0000313" key="11">
    <source>
        <dbReference type="Proteomes" id="UP000800981"/>
    </source>
</evidence>
<protein>
    <recommendedName>
        <fullName evidence="5">RNA polymerase sigma factor</fullName>
    </recommendedName>
</protein>
<evidence type="ECO:0000256" key="6">
    <source>
        <dbReference type="SAM" id="Coils"/>
    </source>
</evidence>
<dbReference type="InterPro" id="IPR007630">
    <property type="entry name" value="RNA_pol_sigma70_r4"/>
</dbReference>
<accession>A0ABX0GR45</accession>
<dbReference type="PANTHER" id="PTHR30603">
    <property type="entry name" value="RNA POLYMERASE SIGMA FACTOR RPO"/>
    <property type="match status" value="1"/>
</dbReference>